<proteinExistence type="predicted"/>
<dbReference type="Gene3D" id="1.10.238.10">
    <property type="entry name" value="EF-hand"/>
    <property type="match status" value="1"/>
</dbReference>
<feature type="region of interest" description="Disordered" evidence="1">
    <location>
        <begin position="95"/>
        <end position="170"/>
    </location>
</feature>
<keyword evidence="2" id="KW-1185">Reference proteome</keyword>
<evidence type="ECO:0000313" key="2">
    <source>
        <dbReference type="Proteomes" id="UP000515125"/>
    </source>
</evidence>
<sequence length="908" mass="98413">MKETFRQRVFLALCGDDLEAEKLPTASEESAAGLGTFLPHLSLFGAVQSRQLGEFLDGKGICKLVSSDKPQAVESAILARQQLMGASRMVRLSQLQAGQAKQHHRGKCKESTAQNVASATPSSTKEDPDIRLKTPEIKGLGIESRSRSTGTEDTTSTRSPVTSQDTREPSILEEYETGGKSIKGPQGTLRKAFRAVQKFYDNYTLQNTCGKPLAKCLRVLPGKGHRLGSFNAEVSSTSAETAEMLGGGGEAQLATPTASLHKAMRRVLHSEEREDLAIICGTWEELSSCLKALEDMCLSEGGSGASSELAVQHEASGKRYPFFPRGGLLKALLHACGIAHLPTENASSAATPVPFPGSIWEIQLLRDAKTLQIVEASVKAQAKTDYLSRACTHISPLAAIWPGVVRRDCWCVANVAQDAKGFVALDEATMLAAVYGATPTLAAVRQWEEDRGPKLDFNCMQQFIDTFKSRDKLHELAAPFARFDKEASNASPEGGRASTSRNYSSRNNKSLHIASFSTWGRCSSASFGKTACVCVASAAEDWPYQPSLVSCSDGDGGLYGLAFGETVNYLEFISRVTDGCNVLDMGAFEPSESVSPAAKAPPPAEGLPSSHEGRALSRSWSCRDNIQSFLSSASLKAYSPSTASAAAVPRPETTLLVKPNPDTGKVEAKEVLQLLAATQGMRDALPEDVEAFIEEVPAAAEGIDQPLLEGLHQFIKFRHSRFAEATNGLGWLHIADAEGLFEDFSFDALPHKLEARQFQRLLGSPQLHYKDFLAFGAFVARRRTEFAEHAVSCAQGSGGSRTMTLEQGISLARLWGFSPSQAQAAALQRQLKDQRKVLQPEDLLVSYEDLLQMLSTIPYTEDNKDELALLFRHFDPQDSGQLPAKVIRHLLLTFGEPLEGSEVDAFFK</sequence>
<feature type="compositionally biased region" description="Basic and acidic residues" evidence="1">
    <location>
        <begin position="124"/>
        <end position="136"/>
    </location>
</feature>
<dbReference type="GeneID" id="113147015"/>
<dbReference type="SUPFAM" id="SSF47473">
    <property type="entry name" value="EF-hand"/>
    <property type="match status" value="1"/>
</dbReference>
<dbReference type="InterPro" id="IPR011992">
    <property type="entry name" value="EF-hand-dom_pair"/>
</dbReference>
<dbReference type="Proteomes" id="UP000515125">
    <property type="component" value="Unplaced"/>
</dbReference>
<evidence type="ECO:0000256" key="1">
    <source>
        <dbReference type="SAM" id="MobiDB-lite"/>
    </source>
</evidence>
<feature type="compositionally biased region" description="Polar residues" evidence="1">
    <location>
        <begin position="147"/>
        <end position="164"/>
    </location>
</feature>
<evidence type="ECO:0000313" key="3">
    <source>
        <dbReference type="RefSeq" id="XP_026191868.1"/>
    </source>
</evidence>
<feature type="compositionally biased region" description="Polar residues" evidence="1">
    <location>
        <begin position="111"/>
        <end position="123"/>
    </location>
</feature>
<dbReference type="AlphaFoldDB" id="A0A6P6RVI4"/>
<gene>
    <name evidence="3" type="primary">LOC113147015</name>
</gene>
<feature type="region of interest" description="Disordered" evidence="1">
    <location>
        <begin position="592"/>
        <end position="612"/>
    </location>
</feature>
<dbReference type="OrthoDB" id="435273at2759"/>
<accession>A0A6P6RVI4</accession>
<organism evidence="2 3">
    <name type="scientific">Cyclospora cayetanensis</name>
    <dbReference type="NCBI Taxonomy" id="88456"/>
    <lineage>
        <taxon>Eukaryota</taxon>
        <taxon>Sar</taxon>
        <taxon>Alveolata</taxon>
        <taxon>Apicomplexa</taxon>
        <taxon>Conoidasida</taxon>
        <taxon>Coccidia</taxon>
        <taxon>Eucoccidiorida</taxon>
        <taxon>Eimeriorina</taxon>
        <taxon>Eimeriidae</taxon>
        <taxon>Cyclospora</taxon>
    </lineage>
</organism>
<reference evidence="3" key="1">
    <citation type="submission" date="2025-08" db="UniProtKB">
        <authorList>
            <consortium name="RefSeq"/>
        </authorList>
    </citation>
    <scope>IDENTIFICATION</scope>
</reference>
<name>A0A6P6RVI4_9EIME</name>
<protein>
    <submittedName>
        <fullName evidence="3">Uncharacterized protein LOC113147015</fullName>
    </submittedName>
</protein>
<dbReference type="RefSeq" id="XP_026191868.1">
    <property type="nucleotide sequence ID" value="XM_026336083.1"/>
</dbReference>